<protein>
    <submittedName>
        <fullName evidence="1">Uncharacterized protein</fullName>
    </submittedName>
</protein>
<dbReference type="EMBL" id="CM056744">
    <property type="protein sequence ID" value="KAJ8665518.1"/>
    <property type="molecule type" value="Genomic_DNA"/>
</dbReference>
<feature type="non-terminal residue" evidence="1">
    <location>
        <position position="1"/>
    </location>
</feature>
<evidence type="ECO:0000313" key="1">
    <source>
        <dbReference type="EMBL" id="KAJ8665518.1"/>
    </source>
</evidence>
<evidence type="ECO:0000313" key="2">
    <source>
        <dbReference type="Proteomes" id="UP001239111"/>
    </source>
</evidence>
<reference evidence="1" key="1">
    <citation type="submission" date="2023-04" db="EMBL/GenBank/DDBJ databases">
        <title>A chromosome-level genome assembly of the parasitoid wasp Eretmocerus hayati.</title>
        <authorList>
            <person name="Zhong Y."/>
            <person name="Liu S."/>
            <person name="Liu Y."/>
        </authorList>
    </citation>
    <scope>NUCLEOTIDE SEQUENCE</scope>
    <source>
        <strain evidence="1">ZJU_SS_LIU_2023</strain>
    </source>
</reference>
<name>A0ACC2N3H6_9HYME</name>
<feature type="non-terminal residue" evidence="1">
    <location>
        <position position="216"/>
    </location>
</feature>
<organism evidence="1 2">
    <name type="scientific">Eretmocerus hayati</name>
    <dbReference type="NCBI Taxonomy" id="131215"/>
    <lineage>
        <taxon>Eukaryota</taxon>
        <taxon>Metazoa</taxon>
        <taxon>Ecdysozoa</taxon>
        <taxon>Arthropoda</taxon>
        <taxon>Hexapoda</taxon>
        <taxon>Insecta</taxon>
        <taxon>Pterygota</taxon>
        <taxon>Neoptera</taxon>
        <taxon>Endopterygota</taxon>
        <taxon>Hymenoptera</taxon>
        <taxon>Apocrita</taxon>
        <taxon>Proctotrupomorpha</taxon>
        <taxon>Chalcidoidea</taxon>
        <taxon>Aphelinidae</taxon>
        <taxon>Aphelininae</taxon>
        <taxon>Eretmocerus</taxon>
    </lineage>
</organism>
<comment type="caution">
    <text evidence="1">The sequence shown here is derived from an EMBL/GenBank/DDBJ whole genome shotgun (WGS) entry which is preliminary data.</text>
</comment>
<dbReference type="Proteomes" id="UP001239111">
    <property type="component" value="Chromosome 4"/>
</dbReference>
<accession>A0ACC2N3H6</accession>
<keyword evidence="2" id="KW-1185">Reference proteome</keyword>
<proteinExistence type="predicted"/>
<sequence>VSLDFTGVMSVDALPKSIGIKFKSRFHSASAFGANLKIVGFKLARIGLRVPRDKIELLSLKTEIKTFTINGAEYTDRVINPAGDELDNRRNRSSSFNPWIFDAASCTWSALDHLIGLKVCAEYEFPRIAVGAGASFSFLCGPTRINVSLIKADPSADYYLLEYNWTRTEDTSNVRIAFDTPGSRMAREISATLSLNARYNNVSLYLKSQGNAMRAY</sequence>
<gene>
    <name evidence="1" type="ORF">QAD02_007180</name>
</gene>